<dbReference type="PROSITE" id="PS00061">
    <property type="entry name" value="ADH_SHORT"/>
    <property type="match status" value="1"/>
</dbReference>
<dbReference type="PRINTS" id="PR00080">
    <property type="entry name" value="SDRFAMILY"/>
</dbReference>
<evidence type="ECO:0000256" key="5">
    <source>
        <dbReference type="ARBA" id="ARBA00022989"/>
    </source>
</evidence>
<sequence length="339" mass="38349">MIFSIDFFIRILNVSLFHPSFAILFLVVLYVQGYGISEPEFLFSSVYTFIVCFFWLLSYLSIKSRNGWKTRHLDWDDEIVVITGGSSGLGSLLAETLARNVTVIILDIKPPEVEHDNIIYFECDVSKLEDVQKVAKEIIDEAGHPTILINNAGIVQGKTILELSEKEILNTLNTNLLASFWTTKVFLPEMIKKNHGHIVTIASALTFIGMPQLADYCSSKAALIGFHETLRRELDNQYNAKNVHTTLVCPGKLKTGMFDGATVRFPFLTPSMATLEVVKPIITALDKNQGQDIFIPFYVNILALLRFLPLFVQDLLYKMNDGDHSMSKWKGKYNKNKDQ</sequence>
<dbReference type="Gene3D" id="3.40.50.720">
    <property type="entry name" value="NAD(P)-binding Rossmann-like Domain"/>
    <property type="match status" value="1"/>
</dbReference>
<comment type="subcellular location">
    <subcellularLocation>
        <location evidence="1">Membrane</location>
        <topology evidence="1">Multi-pass membrane protein</topology>
    </subcellularLocation>
</comment>
<feature type="transmembrane region" description="Helical" evidence="13">
    <location>
        <begin position="293"/>
        <end position="312"/>
    </location>
</feature>
<evidence type="ECO:0000256" key="1">
    <source>
        <dbReference type="ARBA" id="ARBA00004141"/>
    </source>
</evidence>
<evidence type="ECO:0000313" key="15">
    <source>
        <dbReference type="Proteomes" id="UP000266673"/>
    </source>
</evidence>
<dbReference type="FunFam" id="3.40.50.720:FF:000131">
    <property type="entry name" value="Short-chain dehydrogenase/reductase 3"/>
    <property type="match status" value="1"/>
</dbReference>
<dbReference type="Proteomes" id="UP000266673">
    <property type="component" value="Unassembled WGS sequence"/>
</dbReference>
<evidence type="ECO:0000256" key="3">
    <source>
        <dbReference type="ARBA" id="ARBA00022692"/>
    </source>
</evidence>
<evidence type="ECO:0000256" key="4">
    <source>
        <dbReference type="ARBA" id="ARBA00022857"/>
    </source>
</evidence>
<evidence type="ECO:0000256" key="8">
    <source>
        <dbReference type="ARBA" id="ARBA00023136"/>
    </source>
</evidence>
<feature type="transmembrane region" description="Helical" evidence="13">
    <location>
        <begin position="41"/>
        <end position="62"/>
    </location>
</feature>
<evidence type="ECO:0000256" key="7">
    <source>
        <dbReference type="ARBA" id="ARBA00023098"/>
    </source>
</evidence>
<keyword evidence="7" id="KW-0443">Lipid metabolism</keyword>
<keyword evidence="5 13" id="KW-1133">Transmembrane helix</keyword>
<dbReference type="PRINTS" id="PR00081">
    <property type="entry name" value="GDHRDH"/>
</dbReference>
<proteinExistence type="inferred from homology"/>
<evidence type="ECO:0000256" key="2">
    <source>
        <dbReference type="ARBA" id="ARBA00006484"/>
    </source>
</evidence>
<keyword evidence="3 13" id="KW-0812">Transmembrane</keyword>
<evidence type="ECO:0000313" key="14">
    <source>
        <dbReference type="EMBL" id="RIB18126.1"/>
    </source>
</evidence>
<dbReference type="EMBL" id="QKWP01000560">
    <property type="protein sequence ID" value="RIB18126.1"/>
    <property type="molecule type" value="Genomic_DNA"/>
</dbReference>
<comment type="caution">
    <text evidence="14">The sequence shown here is derived from an EMBL/GenBank/DDBJ whole genome shotgun (WGS) entry which is preliminary data.</text>
</comment>
<organism evidence="14 15">
    <name type="scientific">Gigaspora rosea</name>
    <dbReference type="NCBI Taxonomy" id="44941"/>
    <lineage>
        <taxon>Eukaryota</taxon>
        <taxon>Fungi</taxon>
        <taxon>Fungi incertae sedis</taxon>
        <taxon>Mucoromycota</taxon>
        <taxon>Glomeromycotina</taxon>
        <taxon>Glomeromycetes</taxon>
        <taxon>Diversisporales</taxon>
        <taxon>Gigasporaceae</taxon>
        <taxon>Gigaspora</taxon>
    </lineage>
</organism>
<dbReference type="GO" id="GO:0052650">
    <property type="term" value="F:all-trans-retinol dehydrogenase (NADP+) activity"/>
    <property type="evidence" value="ECO:0007669"/>
    <property type="project" value="UniProtKB-ARBA"/>
</dbReference>
<evidence type="ECO:0000256" key="6">
    <source>
        <dbReference type="ARBA" id="ARBA00023002"/>
    </source>
</evidence>
<comment type="function">
    <text evidence="9">Catalyzes the reduction of all-trans-retinal to all-trans-retinol in the presence of NADPH.</text>
</comment>
<keyword evidence="15" id="KW-1185">Reference proteome</keyword>
<dbReference type="PANTHER" id="PTHR24322">
    <property type="entry name" value="PKSB"/>
    <property type="match status" value="1"/>
</dbReference>
<protein>
    <recommendedName>
        <fullName evidence="10">Short-chain dehydrogenase/reductase 3</fullName>
    </recommendedName>
    <alternativeName>
        <fullName evidence="11">Retinal short-chain dehydrogenase/reductase 1</fullName>
    </alternativeName>
</protein>
<dbReference type="AlphaFoldDB" id="A0A397VFK8"/>
<dbReference type="InterPro" id="IPR020904">
    <property type="entry name" value="Sc_DH/Rdtase_CS"/>
</dbReference>
<feature type="transmembrane region" description="Helical" evidence="13">
    <location>
        <begin position="7"/>
        <end position="29"/>
    </location>
</feature>
<comment type="similarity">
    <text evidence="2 12">Belongs to the short-chain dehydrogenases/reductases (SDR) family.</text>
</comment>
<evidence type="ECO:0000256" key="13">
    <source>
        <dbReference type="SAM" id="Phobius"/>
    </source>
</evidence>
<dbReference type="CDD" id="cd05339">
    <property type="entry name" value="17beta-HSDXI-like_SDR_c"/>
    <property type="match status" value="1"/>
</dbReference>
<keyword evidence="8 13" id="KW-0472">Membrane</keyword>
<gene>
    <name evidence="14" type="ORF">C2G38_1374334</name>
</gene>
<evidence type="ECO:0000256" key="10">
    <source>
        <dbReference type="ARBA" id="ARBA00068717"/>
    </source>
</evidence>
<accession>A0A397VFK8</accession>
<dbReference type="GO" id="GO:0016020">
    <property type="term" value="C:membrane"/>
    <property type="evidence" value="ECO:0007669"/>
    <property type="project" value="UniProtKB-SubCell"/>
</dbReference>
<dbReference type="SUPFAM" id="SSF51735">
    <property type="entry name" value="NAD(P)-binding Rossmann-fold domains"/>
    <property type="match status" value="1"/>
</dbReference>
<reference evidence="14 15" key="1">
    <citation type="submission" date="2018-06" db="EMBL/GenBank/DDBJ databases">
        <title>Comparative genomics reveals the genomic features of Rhizophagus irregularis, R. cerebriforme, R. diaphanum and Gigaspora rosea, and their symbiotic lifestyle signature.</title>
        <authorList>
            <person name="Morin E."/>
            <person name="San Clemente H."/>
            <person name="Chen E.C.H."/>
            <person name="De La Providencia I."/>
            <person name="Hainaut M."/>
            <person name="Kuo A."/>
            <person name="Kohler A."/>
            <person name="Murat C."/>
            <person name="Tang N."/>
            <person name="Roy S."/>
            <person name="Loubradou J."/>
            <person name="Henrissat B."/>
            <person name="Grigoriev I.V."/>
            <person name="Corradi N."/>
            <person name="Roux C."/>
            <person name="Martin F.M."/>
        </authorList>
    </citation>
    <scope>NUCLEOTIDE SEQUENCE [LARGE SCALE GENOMIC DNA]</scope>
    <source>
        <strain evidence="14 15">DAOM 194757</strain>
    </source>
</reference>
<keyword evidence="4" id="KW-0521">NADP</keyword>
<keyword evidence="6" id="KW-0560">Oxidoreductase</keyword>
<evidence type="ECO:0000256" key="12">
    <source>
        <dbReference type="RuleBase" id="RU000363"/>
    </source>
</evidence>
<evidence type="ECO:0000256" key="9">
    <source>
        <dbReference type="ARBA" id="ARBA00059620"/>
    </source>
</evidence>
<dbReference type="STRING" id="44941.A0A397VFK8"/>
<dbReference type="InterPro" id="IPR036291">
    <property type="entry name" value="NAD(P)-bd_dom_sf"/>
</dbReference>
<name>A0A397VFK8_9GLOM</name>
<dbReference type="OrthoDB" id="294295at2759"/>
<evidence type="ECO:0000256" key="11">
    <source>
        <dbReference type="ARBA" id="ARBA00082544"/>
    </source>
</evidence>
<dbReference type="PANTHER" id="PTHR24322:SF736">
    <property type="entry name" value="RETINOL DEHYDROGENASE 10"/>
    <property type="match status" value="1"/>
</dbReference>
<dbReference type="Pfam" id="PF00106">
    <property type="entry name" value="adh_short"/>
    <property type="match status" value="1"/>
</dbReference>
<dbReference type="InterPro" id="IPR002347">
    <property type="entry name" value="SDR_fam"/>
</dbReference>